<evidence type="ECO:0000256" key="1">
    <source>
        <dbReference type="SAM" id="Phobius"/>
    </source>
</evidence>
<evidence type="ECO:0000313" key="3">
    <source>
        <dbReference type="Proteomes" id="UP000230423"/>
    </source>
</evidence>
<proteinExistence type="predicted"/>
<name>A0A2G9V068_TELCI</name>
<keyword evidence="1" id="KW-0812">Transmembrane</keyword>
<dbReference type="AlphaFoldDB" id="A0A2G9V068"/>
<organism evidence="2 3">
    <name type="scientific">Teladorsagia circumcincta</name>
    <name type="common">Brown stomach worm</name>
    <name type="synonym">Ostertagia circumcincta</name>
    <dbReference type="NCBI Taxonomy" id="45464"/>
    <lineage>
        <taxon>Eukaryota</taxon>
        <taxon>Metazoa</taxon>
        <taxon>Ecdysozoa</taxon>
        <taxon>Nematoda</taxon>
        <taxon>Chromadorea</taxon>
        <taxon>Rhabditida</taxon>
        <taxon>Rhabditina</taxon>
        <taxon>Rhabditomorpha</taxon>
        <taxon>Strongyloidea</taxon>
        <taxon>Trichostrongylidae</taxon>
        <taxon>Teladorsagia</taxon>
    </lineage>
</organism>
<dbReference type="Proteomes" id="UP000230423">
    <property type="component" value="Unassembled WGS sequence"/>
</dbReference>
<reference evidence="2 3" key="1">
    <citation type="submission" date="2015-09" db="EMBL/GenBank/DDBJ databases">
        <title>Draft genome of the parasitic nematode Teladorsagia circumcincta isolate WARC Sus (inbred).</title>
        <authorList>
            <person name="Mitreva M."/>
        </authorList>
    </citation>
    <scope>NUCLEOTIDE SEQUENCE [LARGE SCALE GENOMIC DNA]</scope>
    <source>
        <strain evidence="2 3">S</strain>
    </source>
</reference>
<protein>
    <submittedName>
        <fullName evidence="2">Uncharacterized protein</fullName>
    </submittedName>
</protein>
<accession>A0A2G9V068</accession>
<keyword evidence="1" id="KW-0472">Membrane</keyword>
<gene>
    <name evidence="2" type="ORF">TELCIR_02800</name>
</gene>
<dbReference type="EMBL" id="KZ345172">
    <property type="protein sequence ID" value="PIO75160.1"/>
    <property type="molecule type" value="Genomic_DNA"/>
</dbReference>
<keyword evidence="3" id="KW-1185">Reference proteome</keyword>
<sequence>MLAIQLRAERKEGWTTQMVKDFEISITDYFENVKGRDIGRLAADYSIPPQATYGQRQTHVLMHSYRIVRLLLVLLAAVCIFAEIEEVADDSKYFNPCNIYWVLHGFSQIASLSSLLIPPGDEVQLILCNLVK</sequence>
<evidence type="ECO:0000313" key="2">
    <source>
        <dbReference type="EMBL" id="PIO75160.1"/>
    </source>
</evidence>
<feature type="transmembrane region" description="Helical" evidence="1">
    <location>
        <begin position="67"/>
        <end position="84"/>
    </location>
</feature>
<keyword evidence="1" id="KW-1133">Transmembrane helix</keyword>